<evidence type="ECO:0000313" key="2">
    <source>
        <dbReference type="EMBL" id="OBI28536.1"/>
    </source>
</evidence>
<reference evidence="3" key="1">
    <citation type="submission" date="2016-06" db="EMBL/GenBank/DDBJ databases">
        <authorList>
            <person name="Sutton G."/>
            <person name="Brinkac L."/>
            <person name="Sanka R."/>
            <person name="Adams M."/>
            <person name="Lau E."/>
            <person name="Sam S."/>
            <person name="Sreng N."/>
            <person name="Him V."/>
            <person name="Kerleguer A."/>
            <person name="Cheng S."/>
        </authorList>
    </citation>
    <scope>NUCLEOTIDE SEQUENCE [LARGE SCALE GENOMIC DNA]</scope>
    <source>
        <strain evidence="3">E1876</strain>
    </source>
</reference>
<accession>A0A1A2XUF6</accession>
<name>A0A1A2XUF6_MYCSD</name>
<dbReference type="Proteomes" id="UP000093943">
    <property type="component" value="Unassembled WGS sequence"/>
</dbReference>
<protein>
    <submittedName>
        <fullName evidence="2">Uncharacterized protein</fullName>
    </submittedName>
</protein>
<dbReference type="RefSeq" id="WP_131809686.1">
    <property type="nucleotide sequence ID" value="NZ_LZKG01000102.1"/>
</dbReference>
<evidence type="ECO:0000313" key="3">
    <source>
        <dbReference type="Proteomes" id="UP000093943"/>
    </source>
</evidence>
<keyword evidence="1" id="KW-0732">Signal</keyword>
<feature type="signal peptide" evidence="1">
    <location>
        <begin position="1"/>
        <end position="42"/>
    </location>
</feature>
<organism evidence="2 3">
    <name type="scientific">Mycolicibacter sinensis (strain JDM601)</name>
    <name type="common">Mycobacterium sinense</name>
    <dbReference type="NCBI Taxonomy" id="875328"/>
    <lineage>
        <taxon>Bacteria</taxon>
        <taxon>Bacillati</taxon>
        <taxon>Actinomycetota</taxon>
        <taxon>Actinomycetes</taxon>
        <taxon>Mycobacteriales</taxon>
        <taxon>Mycobacteriaceae</taxon>
        <taxon>Mycolicibacter</taxon>
    </lineage>
</organism>
<dbReference type="AlphaFoldDB" id="A0A1A2XUF6"/>
<sequence>MGNCTNISKLGAWAAVGNARRWTRAATAAALAAAIVAPPAGAASTSAGAPLFFSAPVNLTALPDATEVASAIDGIAKSLHWIYIDAGYPGTTLADTHQLAEAIALDGYNFGYTTDQMYNILNTGGPQNILLELHDYSPTAVFSYYHSYFVRWVDFIPNAHLPNPNDSVPLPDLGDEIGQSGHQMYSEAADQLGIFYPLVRDIGTFFHAMTDDPITGGVFSWGLATAWDFTMYGYYGMVGLDQEPIETQLNDDLHSLVTLQFLGDPTSFFEHTKDLIDGTMTVDGFGVWSEELIGLLISALTHAV</sequence>
<gene>
    <name evidence="2" type="ORF">A5710_03190</name>
</gene>
<feature type="chain" id="PRO_5008317883" evidence="1">
    <location>
        <begin position="43"/>
        <end position="304"/>
    </location>
</feature>
<dbReference type="EMBL" id="LZKG01000102">
    <property type="protein sequence ID" value="OBI28536.1"/>
    <property type="molecule type" value="Genomic_DNA"/>
</dbReference>
<proteinExistence type="predicted"/>
<comment type="caution">
    <text evidence="2">The sequence shown here is derived from an EMBL/GenBank/DDBJ whole genome shotgun (WGS) entry which is preliminary data.</text>
</comment>
<evidence type="ECO:0000256" key="1">
    <source>
        <dbReference type="SAM" id="SignalP"/>
    </source>
</evidence>